<evidence type="ECO:0000313" key="2">
    <source>
        <dbReference type="EMBL" id="KKL16378.1"/>
    </source>
</evidence>
<evidence type="ECO:0000259" key="1">
    <source>
        <dbReference type="PROSITE" id="PS51781"/>
    </source>
</evidence>
<feature type="domain" description="SH3b" evidence="1">
    <location>
        <begin position="82"/>
        <end position="144"/>
    </location>
</feature>
<dbReference type="Gene3D" id="2.30.30.40">
    <property type="entry name" value="SH3 Domains"/>
    <property type="match status" value="2"/>
</dbReference>
<dbReference type="SMART" id="SM00287">
    <property type="entry name" value="SH3b"/>
    <property type="match status" value="2"/>
</dbReference>
<dbReference type="EMBL" id="LAZR01039685">
    <property type="protein sequence ID" value="KKL16378.1"/>
    <property type="molecule type" value="Genomic_DNA"/>
</dbReference>
<dbReference type="Pfam" id="PF06347">
    <property type="entry name" value="SH3_4"/>
    <property type="match status" value="2"/>
</dbReference>
<dbReference type="AlphaFoldDB" id="A0A0F9DX11"/>
<proteinExistence type="predicted"/>
<dbReference type="PANTHER" id="PTHR34408:SF1">
    <property type="entry name" value="GLYCOSYL HYDROLASE FAMILY 19 DOMAIN-CONTAINING PROTEIN HI_1415"/>
    <property type="match status" value="1"/>
</dbReference>
<accession>A0A0F9DX11</accession>
<reference evidence="2" key="1">
    <citation type="journal article" date="2015" name="Nature">
        <title>Complex archaea that bridge the gap between prokaryotes and eukaryotes.</title>
        <authorList>
            <person name="Spang A."/>
            <person name="Saw J.H."/>
            <person name="Jorgensen S.L."/>
            <person name="Zaremba-Niedzwiedzka K."/>
            <person name="Martijn J."/>
            <person name="Lind A.E."/>
            <person name="van Eijk R."/>
            <person name="Schleper C."/>
            <person name="Guy L."/>
            <person name="Ettema T.J."/>
        </authorList>
    </citation>
    <scope>NUCLEOTIDE SEQUENCE</scope>
</reference>
<dbReference type="PROSITE" id="PS51781">
    <property type="entry name" value="SH3B"/>
    <property type="match status" value="1"/>
</dbReference>
<protein>
    <recommendedName>
        <fullName evidence="1">SH3b domain-containing protein</fullName>
    </recommendedName>
</protein>
<dbReference type="InterPro" id="IPR052354">
    <property type="entry name" value="Cell_Wall_Dynamics_Protein"/>
</dbReference>
<sequence length="144" mass="16667">MRIYAIIITLFFITLSSGVAMAERLAVSASVANIRSGPGTKYDIIWQVGKYHPIQIIKKSGAWYRFRDFEQDEGWIHKSLVSKIRTVITKKKKSNIRSGPGTRHKRVFTVEKGIPFRVIKRKGSWIFIEHADEDKGWIYEALVW</sequence>
<dbReference type="InterPro" id="IPR003646">
    <property type="entry name" value="SH3-like_bac-type"/>
</dbReference>
<organism evidence="2">
    <name type="scientific">marine sediment metagenome</name>
    <dbReference type="NCBI Taxonomy" id="412755"/>
    <lineage>
        <taxon>unclassified sequences</taxon>
        <taxon>metagenomes</taxon>
        <taxon>ecological metagenomes</taxon>
    </lineage>
</organism>
<dbReference type="PANTHER" id="PTHR34408">
    <property type="entry name" value="FAMILY PROTEIN, PUTATIVE-RELATED"/>
    <property type="match status" value="1"/>
</dbReference>
<dbReference type="InterPro" id="IPR010466">
    <property type="entry name" value="DUF1058"/>
</dbReference>
<name>A0A0F9DX11_9ZZZZ</name>
<gene>
    <name evidence="2" type="ORF">LCGC14_2496180</name>
</gene>
<comment type="caution">
    <text evidence="2">The sequence shown here is derived from an EMBL/GenBank/DDBJ whole genome shotgun (WGS) entry which is preliminary data.</text>
</comment>